<dbReference type="Proteomes" id="UP000290289">
    <property type="component" value="Chromosome 4"/>
</dbReference>
<evidence type="ECO:0000313" key="2">
    <source>
        <dbReference type="Proteomes" id="UP000290289"/>
    </source>
</evidence>
<keyword evidence="2" id="KW-1185">Reference proteome</keyword>
<evidence type="ECO:0000313" key="1">
    <source>
        <dbReference type="EMBL" id="RXI01163.1"/>
    </source>
</evidence>
<sequence length="144" mass="14983">MLDVLILPFKDHSSSNPPLDLSSPWASFTHSQSPPLTTPLSQPHSRSLAAFGVPTVVCSTPQRLNAFALKHSLASPSTAVTAHSDSEMSQLITRRRGVINASLAFSAPAVSAMSAPLIGEPTPLTKATPKASQVLASLTSSVSV</sequence>
<gene>
    <name evidence="1" type="ORF">DVH24_001397</name>
</gene>
<proteinExistence type="predicted"/>
<reference evidence="1 2" key="1">
    <citation type="submission" date="2018-10" db="EMBL/GenBank/DDBJ databases">
        <title>A high-quality apple genome assembly.</title>
        <authorList>
            <person name="Hu J."/>
        </authorList>
    </citation>
    <scope>NUCLEOTIDE SEQUENCE [LARGE SCALE GENOMIC DNA]</scope>
    <source>
        <strain evidence="2">cv. HFTH1</strain>
        <tissue evidence="1">Young leaf</tissue>
    </source>
</reference>
<dbReference type="AlphaFoldDB" id="A0A498K645"/>
<dbReference type="EMBL" id="RDQH01000330">
    <property type="protein sequence ID" value="RXI01163.1"/>
    <property type="molecule type" value="Genomic_DNA"/>
</dbReference>
<accession>A0A498K645</accession>
<name>A0A498K645_MALDO</name>
<protein>
    <submittedName>
        <fullName evidence="1">Uncharacterized protein</fullName>
    </submittedName>
</protein>
<comment type="caution">
    <text evidence="1">The sequence shown here is derived from an EMBL/GenBank/DDBJ whole genome shotgun (WGS) entry which is preliminary data.</text>
</comment>
<organism evidence="1 2">
    <name type="scientific">Malus domestica</name>
    <name type="common">Apple</name>
    <name type="synonym">Pyrus malus</name>
    <dbReference type="NCBI Taxonomy" id="3750"/>
    <lineage>
        <taxon>Eukaryota</taxon>
        <taxon>Viridiplantae</taxon>
        <taxon>Streptophyta</taxon>
        <taxon>Embryophyta</taxon>
        <taxon>Tracheophyta</taxon>
        <taxon>Spermatophyta</taxon>
        <taxon>Magnoliopsida</taxon>
        <taxon>eudicotyledons</taxon>
        <taxon>Gunneridae</taxon>
        <taxon>Pentapetalae</taxon>
        <taxon>rosids</taxon>
        <taxon>fabids</taxon>
        <taxon>Rosales</taxon>
        <taxon>Rosaceae</taxon>
        <taxon>Amygdaloideae</taxon>
        <taxon>Maleae</taxon>
        <taxon>Malus</taxon>
    </lineage>
</organism>